<organism evidence="2">
    <name type="scientific">Tanacetum cinerariifolium</name>
    <name type="common">Dalmatian daisy</name>
    <name type="synonym">Chrysanthemum cinerariifolium</name>
    <dbReference type="NCBI Taxonomy" id="118510"/>
    <lineage>
        <taxon>Eukaryota</taxon>
        <taxon>Viridiplantae</taxon>
        <taxon>Streptophyta</taxon>
        <taxon>Embryophyta</taxon>
        <taxon>Tracheophyta</taxon>
        <taxon>Spermatophyta</taxon>
        <taxon>Magnoliopsida</taxon>
        <taxon>eudicotyledons</taxon>
        <taxon>Gunneridae</taxon>
        <taxon>Pentapetalae</taxon>
        <taxon>asterids</taxon>
        <taxon>campanulids</taxon>
        <taxon>Asterales</taxon>
        <taxon>Asteraceae</taxon>
        <taxon>Asteroideae</taxon>
        <taxon>Anthemideae</taxon>
        <taxon>Anthemidinae</taxon>
        <taxon>Tanacetum</taxon>
    </lineage>
</organism>
<feature type="region of interest" description="Disordered" evidence="1">
    <location>
        <begin position="195"/>
        <end position="219"/>
    </location>
</feature>
<evidence type="ECO:0000313" key="2">
    <source>
        <dbReference type="EMBL" id="GEU38734.1"/>
    </source>
</evidence>
<protein>
    <recommendedName>
        <fullName evidence="3">Transposase (Putative), gypsy type</fullName>
    </recommendedName>
</protein>
<name>A0A6L2JSZ4_TANCI</name>
<evidence type="ECO:0000256" key="1">
    <source>
        <dbReference type="SAM" id="MobiDB-lite"/>
    </source>
</evidence>
<evidence type="ECO:0008006" key="3">
    <source>
        <dbReference type="Google" id="ProtNLM"/>
    </source>
</evidence>
<comment type="caution">
    <text evidence="2">The sequence shown here is derived from an EMBL/GenBank/DDBJ whole genome shotgun (WGS) entry which is preliminary data.</text>
</comment>
<reference evidence="2" key="1">
    <citation type="journal article" date="2019" name="Sci. Rep.">
        <title>Draft genome of Tanacetum cinerariifolium, the natural source of mosquito coil.</title>
        <authorList>
            <person name="Yamashiro T."/>
            <person name="Shiraishi A."/>
            <person name="Satake H."/>
            <person name="Nakayama K."/>
        </authorList>
    </citation>
    <scope>NUCLEOTIDE SEQUENCE</scope>
</reference>
<proteinExistence type="predicted"/>
<dbReference type="AlphaFoldDB" id="A0A6L2JSZ4"/>
<dbReference type="EMBL" id="BKCJ010001087">
    <property type="protein sequence ID" value="GEU38734.1"/>
    <property type="molecule type" value="Genomic_DNA"/>
</dbReference>
<gene>
    <name evidence="2" type="ORF">Tci_010712</name>
</gene>
<accession>A0A6L2JSZ4</accession>
<sequence>MRTGLAIRLRCENFSSFSTALLPSSVTVGFPVTFPYLVSMKYVLTQSALDALSEKFHIPDTVHPELPGPNDRIRNIPTEMDLLAVIHHADPTKVRIGEKKNKDVQDAGVHVVNEGDDHDNSGYVGVGTGRKSLAVIQELFEQSTLNVEVGVMAAATVPFITSFMTPTLEREDGGHSDNVFVANLGTQCQSKRFVISSDSSHDSSANDEDDEITSIVRDSSSPSTIEVDVVGPSQLAGVKTSTDTFLVSQDFDSALDDPEVYRNIVDQLAPPSAEVRLRFEHNYMERKKFEKGCAWLTGLLREKDVEDLSNFQISCDELSIIAASLNSEKDKLADQVFALKGTCSELRDEVSGYKLFKEQIEAMQDKQVKMLSDKVKGIDVDLLGMALHLDEEFYPHFLTTIAGGR</sequence>